<dbReference type="InterPro" id="IPR006797">
    <property type="entry name" value="PRELI/MSF1_dom"/>
</dbReference>
<evidence type="ECO:0000259" key="1">
    <source>
        <dbReference type="PROSITE" id="PS50904"/>
    </source>
</evidence>
<sequence length="122" mass="13945">GFPKWSQRLIGSATYCYASEESIVDPKARLMVLKTNNITFSDFIDVEETLTYKADPESPQNRTLLRQEATVSVRNVPLSGYMEDLLTNKIISNASKGREALEWVMKKIDLEMQDLTNRAKRN</sequence>
<dbReference type="PROSITE" id="PS50904">
    <property type="entry name" value="PRELI_MSF1"/>
    <property type="match status" value="1"/>
</dbReference>
<dbReference type="GO" id="GO:0005758">
    <property type="term" value="C:mitochondrial intermembrane space"/>
    <property type="evidence" value="ECO:0007669"/>
    <property type="project" value="InterPro"/>
</dbReference>
<proteinExistence type="predicted"/>
<dbReference type="InterPro" id="IPR037365">
    <property type="entry name" value="Slowmo/Ups"/>
</dbReference>
<evidence type="ECO:0000313" key="2">
    <source>
        <dbReference type="EMBL" id="JAS54060.1"/>
    </source>
</evidence>
<dbReference type="EMBL" id="GECZ01015709">
    <property type="protein sequence ID" value="JAS54060.1"/>
    <property type="molecule type" value="Transcribed_RNA"/>
</dbReference>
<organism evidence="2">
    <name type="scientific">Cuerna arida</name>
    <dbReference type="NCBI Taxonomy" id="1464854"/>
    <lineage>
        <taxon>Eukaryota</taxon>
        <taxon>Metazoa</taxon>
        <taxon>Ecdysozoa</taxon>
        <taxon>Arthropoda</taxon>
        <taxon>Hexapoda</taxon>
        <taxon>Insecta</taxon>
        <taxon>Pterygota</taxon>
        <taxon>Neoptera</taxon>
        <taxon>Paraneoptera</taxon>
        <taxon>Hemiptera</taxon>
        <taxon>Auchenorrhyncha</taxon>
        <taxon>Membracoidea</taxon>
        <taxon>Cicadellidae</taxon>
        <taxon>Cicadellinae</taxon>
        <taxon>Proconiini</taxon>
        <taxon>Cuerna</taxon>
    </lineage>
</organism>
<dbReference type="Pfam" id="PF04707">
    <property type="entry name" value="PRELI"/>
    <property type="match status" value="1"/>
</dbReference>
<feature type="non-terminal residue" evidence="2">
    <location>
        <position position="122"/>
    </location>
</feature>
<protein>
    <recommendedName>
        <fullName evidence="1">PRELI/MSF1 domain-containing protein</fullName>
    </recommendedName>
</protein>
<name>A0A1B6FV32_9HEMI</name>
<reference evidence="2" key="1">
    <citation type="submission" date="2015-11" db="EMBL/GenBank/DDBJ databases">
        <title>De novo transcriptome assembly of four potential Pierce s Disease insect vectors from Arizona vineyards.</title>
        <authorList>
            <person name="Tassone E.E."/>
        </authorList>
    </citation>
    <scope>NUCLEOTIDE SEQUENCE</scope>
</reference>
<accession>A0A1B6FV32</accession>
<feature type="domain" description="PRELI/MSF1" evidence="1">
    <location>
        <begin position="1"/>
        <end position="113"/>
    </location>
</feature>
<feature type="non-terminal residue" evidence="2">
    <location>
        <position position="1"/>
    </location>
</feature>
<dbReference type="PANTHER" id="PTHR11158">
    <property type="entry name" value="MSF1/PX19 RELATED"/>
    <property type="match status" value="1"/>
</dbReference>
<dbReference type="AlphaFoldDB" id="A0A1B6FV32"/>
<gene>
    <name evidence="2" type="ORF">g.1243</name>
</gene>